<evidence type="ECO:0000256" key="4">
    <source>
        <dbReference type="ARBA" id="ARBA00022679"/>
    </source>
</evidence>
<dbReference type="PIRSF" id="PIRSF004486">
    <property type="entry name" value="MraW"/>
    <property type="match status" value="1"/>
</dbReference>
<dbReference type="GO" id="GO:0070475">
    <property type="term" value="P:rRNA base methylation"/>
    <property type="evidence" value="ECO:0007669"/>
    <property type="project" value="UniProtKB-UniRule"/>
</dbReference>
<reference evidence="7 8" key="1">
    <citation type="journal article" date="2016" name="Nat. Commun.">
        <title>Thousands of microbial genomes shed light on interconnected biogeochemical processes in an aquifer system.</title>
        <authorList>
            <person name="Anantharaman K."/>
            <person name="Brown C.T."/>
            <person name="Hug L.A."/>
            <person name="Sharon I."/>
            <person name="Castelle C.J."/>
            <person name="Probst A.J."/>
            <person name="Thomas B.C."/>
            <person name="Singh A."/>
            <person name="Wilkins M.J."/>
            <person name="Karaoz U."/>
            <person name="Brodie E.L."/>
            <person name="Williams K.H."/>
            <person name="Hubbard S.S."/>
            <person name="Banfield J.F."/>
        </authorList>
    </citation>
    <scope>NUCLEOTIDE SEQUENCE [LARGE SCALE GENOMIC DNA]</scope>
</reference>
<dbReference type="SUPFAM" id="SSF53335">
    <property type="entry name" value="S-adenosyl-L-methionine-dependent methyltransferases"/>
    <property type="match status" value="1"/>
</dbReference>
<dbReference type="Gene3D" id="1.10.150.170">
    <property type="entry name" value="Putative methyltransferase TM0872, insert domain"/>
    <property type="match status" value="1"/>
</dbReference>
<comment type="similarity">
    <text evidence="1 6">Belongs to the methyltransferase superfamily. RsmH family.</text>
</comment>
<protein>
    <recommendedName>
        <fullName evidence="6">Ribosomal RNA small subunit methyltransferase H</fullName>
        <ecNumber evidence="6">2.1.1.199</ecNumber>
    </recommendedName>
    <alternativeName>
        <fullName evidence="6">16S rRNA m(4)C1402 methyltransferase</fullName>
    </alternativeName>
    <alternativeName>
        <fullName evidence="6">rRNA (cytosine-N(4)-)-methyltransferase RsmH</fullName>
    </alternativeName>
</protein>
<comment type="function">
    <text evidence="6">Specifically methylates the N4 position of cytidine in position 1402 (C1402) of 16S rRNA.</text>
</comment>
<keyword evidence="2 6" id="KW-0698">rRNA processing</keyword>
<dbReference type="InterPro" id="IPR029063">
    <property type="entry name" value="SAM-dependent_MTases_sf"/>
</dbReference>
<dbReference type="HAMAP" id="MF_01007">
    <property type="entry name" value="16SrRNA_methyltr_H"/>
    <property type="match status" value="1"/>
</dbReference>
<dbReference type="Proteomes" id="UP000176850">
    <property type="component" value="Unassembled WGS sequence"/>
</dbReference>
<keyword evidence="5 6" id="KW-0949">S-adenosyl-L-methionine</keyword>
<dbReference type="PANTHER" id="PTHR11265">
    <property type="entry name" value="S-ADENOSYL-METHYLTRANSFERASE MRAW"/>
    <property type="match status" value="1"/>
</dbReference>
<feature type="binding site" evidence="6">
    <location>
        <position position="76"/>
    </location>
    <ligand>
        <name>S-adenosyl-L-methionine</name>
        <dbReference type="ChEBI" id="CHEBI:59789"/>
    </ligand>
</feature>
<dbReference type="SUPFAM" id="SSF81799">
    <property type="entry name" value="Putative methyltransferase TM0872, insert domain"/>
    <property type="match status" value="1"/>
</dbReference>
<evidence type="ECO:0000256" key="1">
    <source>
        <dbReference type="ARBA" id="ARBA00010396"/>
    </source>
</evidence>
<feature type="binding site" evidence="6">
    <location>
        <position position="104"/>
    </location>
    <ligand>
        <name>S-adenosyl-L-methionine</name>
        <dbReference type="ChEBI" id="CHEBI:59789"/>
    </ligand>
</feature>
<feature type="binding site" evidence="6">
    <location>
        <position position="97"/>
    </location>
    <ligand>
        <name>S-adenosyl-L-methionine</name>
        <dbReference type="ChEBI" id="CHEBI:59789"/>
    </ligand>
</feature>
<comment type="catalytic activity">
    <reaction evidence="6">
        <text>cytidine(1402) in 16S rRNA + S-adenosyl-L-methionine = N(4)-methylcytidine(1402) in 16S rRNA + S-adenosyl-L-homocysteine + H(+)</text>
        <dbReference type="Rhea" id="RHEA:42928"/>
        <dbReference type="Rhea" id="RHEA-COMP:10286"/>
        <dbReference type="Rhea" id="RHEA-COMP:10287"/>
        <dbReference type="ChEBI" id="CHEBI:15378"/>
        <dbReference type="ChEBI" id="CHEBI:57856"/>
        <dbReference type="ChEBI" id="CHEBI:59789"/>
        <dbReference type="ChEBI" id="CHEBI:74506"/>
        <dbReference type="ChEBI" id="CHEBI:82748"/>
        <dbReference type="EC" id="2.1.1.199"/>
    </reaction>
</comment>
<dbReference type="GO" id="GO:0005737">
    <property type="term" value="C:cytoplasm"/>
    <property type="evidence" value="ECO:0007669"/>
    <property type="project" value="UniProtKB-SubCell"/>
</dbReference>
<keyword evidence="6" id="KW-0963">Cytoplasm</keyword>
<keyword evidence="4 6" id="KW-0808">Transferase</keyword>
<proteinExistence type="inferred from homology"/>
<dbReference type="NCBIfam" id="TIGR00006">
    <property type="entry name" value="16S rRNA (cytosine(1402)-N(4))-methyltransferase RsmH"/>
    <property type="match status" value="1"/>
</dbReference>
<evidence type="ECO:0000256" key="6">
    <source>
        <dbReference type="HAMAP-Rule" id="MF_01007"/>
    </source>
</evidence>
<feature type="binding site" evidence="6">
    <location>
        <position position="47"/>
    </location>
    <ligand>
        <name>S-adenosyl-L-methionine</name>
        <dbReference type="ChEBI" id="CHEBI:59789"/>
    </ligand>
</feature>
<dbReference type="AlphaFoldDB" id="A0A1F7GKU5"/>
<evidence type="ECO:0000313" key="7">
    <source>
        <dbReference type="EMBL" id="OGK19286.1"/>
    </source>
</evidence>
<dbReference type="PANTHER" id="PTHR11265:SF0">
    <property type="entry name" value="12S RRNA N4-METHYLCYTIDINE METHYLTRANSFERASE"/>
    <property type="match status" value="1"/>
</dbReference>
<feature type="binding site" evidence="6">
    <location>
        <begin position="30"/>
        <end position="32"/>
    </location>
    <ligand>
        <name>S-adenosyl-L-methionine</name>
        <dbReference type="ChEBI" id="CHEBI:59789"/>
    </ligand>
</feature>
<keyword evidence="3 6" id="KW-0489">Methyltransferase</keyword>
<dbReference type="EC" id="2.1.1.199" evidence="6"/>
<comment type="caution">
    <text evidence="7">The sequence shown here is derived from an EMBL/GenBank/DDBJ whole genome shotgun (WGS) entry which is preliminary data.</text>
</comment>
<dbReference type="Gene3D" id="3.40.50.150">
    <property type="entry name" value="Vaccinia Virus protein VP39"/>
    <property type="match status" value="1"/>
</dbReference>
<dbReference type="InterPro" id="IPR023397">
    <property type="entry name" value="SAM-dep_MeTrfase_MraW_recog"/>
</dbReference>
<name>A0A1F7GKU5_9BACT</name>
<evidence type="ECO:0000256" key="2">
    <source>
        <dbReference type="ARBA" id="ARBA00022552"/>
    </source>
</evidence>
<evidence type="ECO:0000313" key="8">
    <source>
        <dbReference type="Proteomes" id="UP000176850"/>
    </source>
</evidence>
<evidence type="ECO:0000256" key="3">
    <source>
        <dbReference type="ARBA" id="ARBA00022603"/>
    </source>
</evidence>
<evidence type="ECO:0000256" key="5">
    <source>
        <dbReference type="ARBA" id="ARBA00022691"/>
    </source>
</evidence>
<accession>A0A1F7GKU5</accession>
<dbReference type="Pfam" id="PF01795">
    <property type="entry name" value="Methyltransf_5"/>
    <property type="match status" value="1"/>
</dbReference>
<dbReference type="GO" id="GO:0071424">
    <property type="term" value="F:rRNA (cytosine-N4-)-methyltransferase activity"/>
    <property type="evidence" value="ECO:0007669"/>
    <property type="project" value="UniProtKB-UniRule"/>
</dbReference>
<comment type="subcellular location">
    <subcellularLocation>
        <location evidence="6">Cytoplasm</location>
    </subcellularLocation>
</comment>
<dbReference type="InterPro" id="IPR002903">
    <property type="entry name" value="RsmH"/>
</dbReference>
<sequence>MHTPVYLNEVLEGLQVHSGGMYIDGTYGEGGHGREISRLGGKLLGIDLDEEQVARTRESGGWKVEDGNLKVVQGNYADIEQIAKENDFFPVDGVLLDLGLSMDQLNRAGKGLSFKKLDEPLDMRIQKTGNQSAADLVNASNTDELYEIFTRNSEEIDSWEIALSVNRATRVKPIKTVGDLIEAMGTFGASESIKRRIFQALRIEVNHEFENIEKGIEGGYAVLKVNGRMAVITFHSLEDRLVKQWARKNMVKEVVKHLSRGDRTAKFESSAVLRIFEKKI</sequence>
<organism evidence="7 8">
    <name type="scientific">Candidatus Roizmanbacteria bacterium RIFCSPHIGHO2_01_FULL_39_24</name>
    <dbReference type="NCBI Taxonomy" id="1802032"/>
    <lineage>
        <taxon>Bacteria</taxon>
        <taxon>Candidatus Roizmaniibacteriota</taxon>
    </lineage>
</organism>
<dbReference type="EMBL" id="MFZH01000013">
    <property type="protein sequence ID" value="OGK19286.1"/>
    <property type="molecule type" value="Genomic_DNA"/>
</dbReference>
<gene>
    <name evidence="6" type="primary">rsmH</name>
    <name evidence="7" type="ORF">A2799_00455</name>
</gene>